<evidence type="ECO:0000313" key="2">
    <source>
        <dbReference type="EMBL" id="KAG9473147.1"/>
    </source>
</evidence>
<keyword evidence="1" id="KW-0472">Membrane</keyword>
<comment type="caution">
    <text evidence="2">The sequence shown here is derived from an EMBL/GenBank/DDBJ whole genome shotgun (WGS) entry which is preliminary data.</text>
</comment>
<protein>
    <submittedName>
        <fullName evidence="2">Uncharacterized protein</fullName>
    </submittedName>
</protein>
<keyword evidence="3" id="KW-1185">Reference proteome</keyword>
<keyword evidence="1" id="KW-0812">Transmembrane</keyword>
<reference evidence="2" key="1">
    <citation type="thesis" date="2020" institute="ProQuest LLC" country="789 East Eisenhower Parkway, Ann Arbor, MI, USA">
        <title>Comparative Genomics and Chromosome Evolution.</title>
        <authorList>
            <person name="Mudd A.B."/>
        </authorList>
    </citation>
    <scope>NUCLEOTIDE SEQUENCE</scope>
    <source>
        <strain evidence="2">HN-11 Male</strain>
        <tissue evidence="2">Kidney and liver</tissue>
    </source>
</reference>
<dbReference type="Proteomes" id="UP000770717">
    <property type="component" value="Unassembled WGS sequence"/>
</dbReference>
<evidence type="ECO:0000256" key="1">
    <source>
        <dbReference type="SAM" id="Phobius"/>
    </source>
</evidence>
<sequence length="100" mass="11117">MAGQARHNSQENLQNWSKGVLLWSLVGFFLTQLNILGKGVHGQLLALPAPLNIMFHFVQLPKSIAISAFYGLDEKPAIVSEVVKKTTTPRQHTDPYYSVV</sequence>
<dbReference type="AlphaFoldDB" id="A0A8J6EP62"/>
<accession>A0A8J6EP62</accession>
<gene>
    <name evidence="2" type="ORF">GDO78_014007</name>
</gene>
<proteinExistence type="predicted"/>
<organism evidence="2 3">
    <name type="scientific">Eleutherodactylus coqui</name>
    <name type="common">Puerto Rican coqui</name>
    <dbReference type="NCBI Taxonomy" id="57060"/>
    <lineage>
        <taxon>Eukaryota</taxon>
        <taxon>Metazoa</taxon>
        <taxon>Chordata</taxon>
        <taxon>Craniata</taxon>
        <taxon>Vertebrata</taxon>
        <taxon>Euteleostomi</taxon>
        <taxon>Amphibia</taxon>
        <taxon>Batrachia</taxon>
        <taxon>Anura</taxon>
        <taxon>Neobatrachia</taxon>
        <taxon>Hyloidea</taxon>
        <taxon>Eleutherodactylidae</taxon>
        <taxon>Eleutherodactylinae</taxon>
        <taxon>Eleutherodactylus</taxon>
        <taxon>Eleutherodactylus</taxon>
    </lineage>
</organism>
<evidence type="ECO:0000313" key="3">
    <source>
        <dbReference type="Proteomes" id="UP000770717"/>
    </source>
</evidence>
<name>A0A8J6EP62_ELECQ</name>
<keyword evidence="1" id="KW-1133">Transmembrane helix</keyword>
<dbReference type="EMBL" id="WNTK01000024">
    <property type="protein sequence ID" value="KAG9473147.1"/>
    <property type="molecule type" value="Genomic_DNA"/>
</dbReference>
<feature type="transmembrane region" description="Helical" evidence="1">
    <location>
        <begin position="20"/>
        <end position="37"/>
    </location>
</feature>